<dbReference type="PANTHER" id="PTHR35779">
    <property type="entry name" value="PH-RESPONSE REGULATOR PROTEIN PALH/RIM21"/>
    <property type="match status" value="1"/>
</dbReference>
<dbReference type="RefSeq" id="XP_003956718.1">
    <property type="nucleotide sequence ID" value="XM_003956669.1"/>
</dbReference>
<gene>
    <name evidence="8" type="primary">KAFR0C05920</name>
    <name evidence="8" type="ORF">KAFR_0C05920</name>
</gene>
<proteinExistence type="predicted"/>
<dbReference type="GO" id="GO:0005886">
    <property type="term" value="C:plasma membrane"/>
    <property type="evidence" value="ECO:0007669"/>
    <property type="project" value="TreeGrafter"/>
</dbReference>
<dbReference type="eggNOG" id="ENOG502RJKI">
    <property type="taxonomic scope" value="Eukaryota"/>
</dbReference>
<keyword evidence="7" id="KW-0732">Signal</keyword>
<feature type="transmembrane region" description="Helical" evidence="6">
    <location>
        <begin position="362"/>
        <end position="380"/>
    </location>
</feature>
<feature type="transmembrane region" description="Helical" evidence="6">
    <location>
        <begin position="201"/>
        <end position="225"/>
    </location>
</feature>
<reference evidence="8 9" key="1">
    <citation type="journal article" date="2011" name="Proc. Natl. Acad. Sci. U.S.A.">
        <title>Evolutionary erosion of yeast sex chromosomes by mating-type switching accidents.</title>
        <authorList>
            <person name="Gordon J.L."/>
            <person name="Armisen D."/>
            <person name="Proux-Wera E."/>
            <person name="Oheigeartaigh S.S."/>
            <person name="Byrne K.P."/>
            <person name="Wolfe K.H."/>
        </authorList>
    </citation>
    <scope>NUCLEOTIDE SEQUENCE [LARGE SCALE GENOMIC DNA]</scope>
    <source>
        <strain evidence="9">ATCC 22294 / BCRC 22015 / CBS 2517 / CECT 1963 / NBRC 1671 / NRRL Y-8276</strain>
    </source>
</reference>
<accession>H2AT83</accession>
<evidence type="ECO:0000256" key="1">
    <source>
        <dbReference type="ARBA" id="ARBA00004141"/>
    </source>
</evidence>
<feature type="transmembrane region" description="Helical" evidence="6">
    <location>
        <begin position="449"/>
        <end position="468"/>
    </location>
</feature>
<feature type="transmembrane region" description="Helical" evidence="6">
    <location>
        <begin position="327"/>
        <end position="350"/>
    </location>
</feature>
<evidence type="ECO:0000313" key="8">
    <source>
        <dbReference type="EMBL" id="CCF57583.1"/>
    </source>
</evidence>
<feature type="compositionally biased region" description="Polar residues" evidence="5">
    <location>
        <begin position="559"/>
        <end position="575"/>
    </location>
</feature>
<evidence type="ECO:0008006" key="10">
    <source>
        <dbReference type="Google" id="ProtNLM"/>
    </source>
</evidence>
<sequence>MNRSTTFLLCLLLLSTNCIANPHQNNGIRHIPEAERNLLPSTLNNDPLLKSGPVPQGSIFLQERSDTTDEESLYSRAKFALPLSGGSTYLKLSEAENPYLSGLLYENIFQSYKNECNPYLLSSGNITLVTRLNGTLNTSLSNQILRDPTLFIQCKNSSYSSLQTHRNVTHLLKKLVTNLSTTNYTDDMKFFLRKDDFNSGMIVILFCETSFCVGGWMLFLIIMLLSSDNYNKKIIIVRLYVLVYAVIQSVDLKYTNDHVLRLQYEKNFQDAILYEDRVVTATFSRVLNLIINILSNLNWLYISYFIYIKNNKVLNWKWLPSFMRTKVRAILTLATIISTFDNILLLTLICTHTTTVEHLYKAVECLTCVAFFVLVIYFIYDNFGFILSPKRIEGRSKISFKEKVRYSWRDYHHTIPVLVYNMLVCVSFLFVSIFLAARVSKRYGWKYDAVYFLKVLITVNLWGLIGILEKRELKLSKETILGKRINNKDEFFLNPSVDYNEKDYPQINQPVSCQDIEETSPGGDISLSHPLRGWKSRIERFRDRRKKHMLNSTERTRKSNPFSMARTQEGQSSKPVNGAWRSRSTNNENFASNCTRSSAVFDDDSSNICRNVNNGKGSGIHGSIISVTATMSSAETELARNYIYNHDNESSN</sequence>
<name>H2AT83_KAZAF</name>
<keyword evidence="2 6" id="KW-0812">Transmembrane</keyword>
<dbReference type="AlphaFoldDB" id="H2AT83"/>
<feature type="signal peptide" evidence="7">
    <location>
        <begin position="1"/>
        <end position="20"/>
    </location>
</feature>
<dbReference type="HOGENOM" id="CLU_031414_0_0_1"/>
<dbReference type="InterPro" id="IPR014844">
    <property type="entry name" value="PalH"/>
</dbReference>
<evidence type="ECO:0000313" key="9">
    <source>
        <dbReference type="Proteomes" id="UP000005220"/>
    </source>
</evidence>
<dbReference type="KEGG" id="kaf:KAFR_0C05920"/>
<evidence type="ECO:0000256" key="4">
    <source>
        <dbReference type="ARBA" id="ARBA00023136"/>
    </source>
</evidence>
<protein>
    <recommendedName>
        <fullName evidence="10">TRP C-terminal domain-containing protein</fullName>
    </recommendedName>
</protein>
<evidence type="ECO:0000256" key="3">
    <source>
        <dbReference type="ARBA" id="ARBA00022989"/>
    </source>
</evidence>
<evidence type="ECO:0000256" key="2">
    <source>
        <dbReference type="ARBA" id="ARBA00022692"/>
    </source>
</evidence>
<keyword evidence="9" id="KW-1185">Reference proteome</keyword>
<evidence type="ECO:0000256" key="5">
    <source>
        <dbReference type="SAM" id="MobiDB-lite"/>
    </source>
</evidence>
<feature type="chain" id="PRO_5003559923" description="TRP C-terminal domain-containing protein" evidence="7">
    <location>
        <begin position="21"/>
        <end position="652"/>
    </location>
</feature>
<evidence type="ECO:0000256" key="6">
    <source>
        <dbReference type="SAM" id="Phobius"/>
    </source>
</evidence>
<organism evidence="8 9">
    <name type="scientific">Kazachstania africana (strain ATCC 22294 / BCRC 22015 / CBS 2517 / CECT 1963 / NBRC 1671 / NRRL Y-8276)</name>
    <name type="common">Yeast</name>
    <name type="synonym">Kluyveromyces africanus</name>
    <dbReference type="NCBI Taxonomy" id="1071382"/>
    <lineage>
        <taxon>Eukaryota</taxon>
        <taxon>Fungi</taxon>
        <taxon>Dikarya</taxon>
        <taxon>Ascomycota</taxon>
        <taxon>Saccharomycotina</taxon>
        <taxon>Saccharomycetes</taxon>
        <taxon>Saccharomycetales</taxon>
        <taxon>Saccharomycetaceae</taxon>
        <taxon>Kazachstania</taxon>
    </lineage>
</organism>
<dbReference type="InParanoid" id="H2AT83"/>
<dbReference type="PANTHER" id="PTHR35779:SF2">
    <property type="entry name" value="PROTEIN DFG16"/>
    <property type="match status" value="1"/>
</dbReference>
<comment type="subcellular location">
    <subcellularLocation>
        <location evidence="1">Membrane</location>
        <topology evidence="1">Multi-pass membrane protein</topology>
    </subcellularLocation>
</comment>
<dbReference type="EMBL" id="HE650823">
    <property type="protein sequence ID" value="CCF57583.1"/>
    <property type="molecule type" value="Genomic_DNA"/>
</dbReference>
<dbReference type="Pfam" id="PF08733">
    <property type="entry name" value="PalH"/>
    <property type="match status" value="1"/>
</dbReference>
<dbReference type="Proteomes" id="UP000005220">
    <property type="component" value="Chromosome 3"/>
</dbReference>
<feature type="transmembrane region" description="Helical" evidence="6">
    <location>
        <begin position="286"/>
        <end position="307"/>
    </location>
</feature>
<dbReference type="GO" id="GO:0071467">
    <property type="term" value="P:cellular response to pH"/>
    <property type="evidence" value="ECO:0007669"/>
    <property type="project" value="TreeGrafter"/>
</dbReference>
<keyword evidence="4 6" id="KW-0472">Membrane</keyword>
<feature type="transmembrane region" description="Helical" evidence="6">
    <location>
        <begin position="417"/>
        <end position="437"/>
    </location>
</feature>
<evidence type="ECO:0000256" key="7">
    <source>
        <dbReference type="SAM" id="SignalP"/>
    </source>
</evidence>
<dbReference type="STRING" id="1071382.H2AT83"/>
<feature type="region of interest" description="Disordered" evidence="5">
    <location>
        <begin position="550"/>
        <end position="584"/>
    </location>
</feature>
<dbReference type="GeneID" id="13885501"/>
<dbReference type="OrthoDB" id="4033945at2759"/>
<keyword evidence="3 6" id="KW-1133">Transmembrane helix</keyword>
<dbReference type="FunCoup" id="H2AT83">
    <property type="interactions" value="29"/>
</dbReference>